<reference evidence="1 2" key="1">
    <citation type="journal article" date="2015" name="Genome Announc.">
        <title>Complete Genome Sequence of Methylobacterium aquaticum Strain 22A, Isolated from Racomitrium japonicum Moss.</title>
        <authorList>
            <person name="Tani A."/>
            <person name="Ogura Y."/>
            <person name="Hayashi T."/>
            <person name="Kimbara K."/>
        </authorList>
    </citation>
    <scope>NUCLEOTIDE SEQUENCE [LARGE SCALE GENOMIC DNA]</scope>
    <source>
        <strain evidence="1 2">MA-22A</strain>
    </source>
</reference>
<name>A0A0C6FHW3_9HYPH</name>
<proteinExistence type="predicted"/>
<organism evidence="1 2">
    <name type="scientific">Methylobacterium aquaticum</name>
    <dbReference type="NCBI Taxonomy" id="270351"/>
    <lineage>
        <taxon>Bacteria</taxon>
        <taxon>Pseudomonadati</taxon>
        <taxon>Pseudomonadota</taxon>
        <taxon>Alphaproteobacteria</taxon>
        <taxon>Hyphomicrobiales</taxon>
        <taxon>Methylobacteriaceae</taxon>
        <taxon>Methylobacterium</taxon>
    </lineage>
</organism>
<evidence type="ECO:0000313" key="1">
    <source>
        <dbReference type="EMBL" id="BAQ48143.1"/>
    </source>
</evidence>
<accession>A0A0C6FHW3</accession>
<dbReference type="STRING" id="270351.Maq22A_c26385"/>
<dbReference type="AlphaFoldDB" id="A0A0C6FHW3"/>
<dbReference type="PATRIC" id="fig|270351.10.peg.5062"/>
<evidence type="ECO:0000313" key="2">
    <source>
        <dbReference type="Proteomes" id="UP000061432"/>
    </source>
</evidence>
<dbReference type="Proteomes" id="UP000061432">
    <property type="component" value="Chromosome"/>
</dbReference>
<dbReference type="EMBL" id="AP014704">
    <property type="protein sequence ID" value="BAQ48143.1"/>
    <property type="molecule type" value="Genomic_DNA"/>
</dbReference>
<gene>
    <name evidence="1" type="ORF">Maq22A_c26385</name>
</gene>
<reference evidence="2" key="2">
    <citation type="submission" date="2015-01" db="EMBL/GenBank/DDBJ databases">
        <title>Complete genome sequence of Methylobacterium aquaticum strain 22A.</title>
        <authorList>
            <person name="Tani A."/>
            <person name="Ogura Y."/>
            <person name="Hayashi T."/>
        </authorList>
    </citation>
    <scope>NUCLEOTIDE SEQUENCE [LARGE SCALE GENOMIC DNA]</scope>
    <source>
        <strain evidence="2">MA-22A</strain>
    </source>
</reference>
<protein>
    <submittedName>
        <fullName evidence="1">Uncharacterized protein</fullName>
    </submittedName>
</protein>
<dbReference type="KEGG" id="maqu:Maq22A_c26385"/>
<sequence>MLPMTPHTLIHITDADGREVVGVRLTNSDEAAWLYLSDYRRIVEDHGTPTWRLVKNGKGQSYVRFKQVDRSSRNVTVARLVAGDFERTGVRYRDCDALNLRSSNLYHVAGGGLRPKALHRSGGFRSVAGIGAELGS</sequence>